<sequence>MQPLFRESNDNHDISVYETTELYGERGLFRVLQFSNDAIQGALDVNHPARILFEYPRAIIHLMEMNHRSFEHVFVIGHGIGTIAGHFPEKRFKIAELDVTVVELSKRFFHYTQNNVVIGDGRLLLEQEEPHTYDYLILDAFTSKGTPRHLTSQAFFKLTREKLQPEGSVIMNLFGKGQQDRLIHAIHTTLREEFAYTKTFALPADGVRDVQNMIIIGRNMPIDYQARHLAGFTEIELEPGYLIRD</sequence>
<dbReference type="PANTHER" id="PTHR43317:SF1">
    <property type="entry name" value="THERMOSPERMINE SYNTHASE ACAULIS5"/>
    <property type="match status" value="1"/>
</dbReference>
<dbReference type="Gene3D" id="3.40.50.150">
    <property type="entry name" value="Vaccinia Virus protein VP39"/>
    <property type="match status" value="1"/>
</dbReference>
<dbReference type="AlphaFoldDB" id="A0A1V4HE21"/>
<dbReference type="SUPFAM" id="SSF53335">
    <property type="entry name" value="S-adenosyl-L-methionine-dependent methyltransferases"/>
    <property type="match status" value="1"/>
</dbReference>
<keyword evidence="3" id="KW-1185">Reference proteome</keyword>
<dbReference type="GO" id="GO:0006596">
    <property type="term" value="P:polyamine biosynthetic process"/>
    <property type="evidence" value="ECO:0007669"/>
    <property type="project" value="UniProtKB-KW"/>
</dbReference>
<dbReference type="InterPro" id="IPR029063">
    <property type="entry name" value="SAM-dependent_MTases_sf"/>
</dbReference>
<organism evidence="2 3">
    <name type="scientific">Paenibacillus ferrarius</name>
    <dbReference type="NCBI Taxonomy" id="1469647"/>
    <lineage>
        <taxon>Bacteria</taxon>
        <taxon>Bacillati</taxon>
        <taxon>Bacillota</taxon>
        <taxon>Bacilli</taxon>
        <taxon>Bacillales</taxon>
        <taxon>Paenibacillaceae</taxon>
        <taxon>Paenibacillus</taxon>
    </lineage>
</organism>
<comment type="caution">
    <text evidence="2">The sequence shown here is derived from an EMBL/GenBank/DDBJ whole genome shotgun (WGS) entry which is preliminary data.</text>
</comment>
<dbReference type="Pfam" id="PF01564">
    <property type="entry name" value="Spermine_synth"/>
    <property type="match status" value="1"/>
</dbReference>
<dbReference type="EMBL" id="MBTG01000028">
    <property type="protein sequence ID" value="OPH51969.1"/>
    <property type="molecule type" value="Genomic_DNA"/>
</dbReference>
<evidence type="ECO:0000313" key="2">
    <source>
        <dbReference type="EMBL" id="OPH51969.1"/>
    </source>
</evidence>
<reference evidence="3" key="1">
    <citation type="submission" date="2016-07" db="EMBL/GenBank/DDBJ databases">
        <authorList>
            <person name="Florea S."/>
            <person name="Webb J.S."/>
            <person name="Jaromczyk J."/>
            <person name="Schardl C.L."/>
        </authorList>
    </citation>
    <scope>NUCLEOTIDE SEQUENCE [LARGE SCALE GENOMIC DNA]</scope>
    <source>
        <strain evidence="3">CY1</strain>
    </source>
</reference>
<proteinExistence type="predicted"/>
<dbReference type="STRING" id="1469647.BC351_33845"/>
<dbReference type="PANTHER" id="PTHR43317">
    <property type="entry name" value="THERMOSPERMINE SYNTHASE ACAULIS5"/>
    <property type="match status" value="1"/>
</dbReference>
<dbReference type="Proteomes" id="UP000190626">
    <property type="component" value="Unassembled WGS sequence"/>
</dbReference>
<name>A0A1V4HE21_9BACL</name>
<evidence type="ECO:0000256" key="1">
    <source>
        <dbReference type="ARBA" id="ARBA00023115"/>
    </source>
</evidence>
<protein>
    <submittedName>
        <fullName evidence="2">Spermidine synthase</fullName>
    </submittedName>
</protein>
<evidence type="ECO:0000313" key="3">
    <source>
        <dbReference type="Proteomes" id="UP000190626"/>
    </source>
</evidence>
<dbReference type="NCBIfam" id="NF037959">
    <property type="entry name" value="MFS_SpdSyn"/>
    <property type="match status" value="1"/>
</dbReference>
<gene>
    <name evidence="2" type="ORF">BC351_33845</name>
</gene>
<accession>A0A1V4HE21</accession>
<keyword evidence="1" id="KW-0620">Polyamine biosynthesis</keyword>